<sequence>MAETDCCIDSFFKEIHSVDNEQQIRNLRLKLKQLSPQDFFKFVNKHVKLTFGNIFCDDLFINIDVQFVPEKCSDPYIQLGLMCFIPIFGKVDCFVLFVMEYFRTAFDKIVVDNYIPYIEGHLFNSHILIDLIIMVHETGVFVCTENELDASDGMDENYAKVIDLLAKLILIVIKCIQFKNISDILLVSKDIVYFFDILCVISVYVVNNCNQIPPVIEKAFMSSISVITNCILLFQAKLLASDIDSSHWSNIICRMEKLRDIMTCPNSPTLPTSSETSLQRFLMERAHGSFNINCTKKLYNVTYNINQ</sequence>
<dbReference type="EMBL" id="CAXKWB010080414">
    <property type="protein sequence ID" value="CAL4204728.1"/>
    <property type="molecule type" value="Genomic_DNA"/>
</dbReference>
<gene>
    <name evidence="1" type="ORF">MNOR_LOCUS37878</name>
</gene>
<reference evidence="1 2" key="1">
    <citation type="submission" date="2024-05" db="EMBL/GenBank/DDBJ databases">
        <authorList>
            <person name="Wallberg A."/>
        </authorList>
    </citation>
    <scope>NUCLEOTIDE SEQUENCE [LARGE SCALE GENOMIC DNA]</scope>
</reference>
<name>A0AAV2SKE1_MEGNR</name>
<protein>
    <submittedName>
        <fullName evidence="1">Uncharacterized protein</fullName>
    </submittedName>
</protein>
<organism evidence="1 2">
    <name type="scientific">Meganyctiphanes norvegica</name>
    <name type="common">Northern krill</name>
    <name type="synonym">Thysanopoda norvegica</name>
    <dbReference type="NCBI Taxonomy" id="48144"/>
    <lineage>
        <taxon>Eukaryota</taxon>
        <taxon>Metazoa</taxon>
        <taxon>Ecdysozoa</taxon>
        <taxon>Arthropoda</taxon>
        <taxon>Crustacea</taxon>
        <taxon>Multicrustacea</taxon>
        <taxon>Malacostraca</taxon>
        <taxon>Eumalacostraca</taxon>
        <taxon>Eucarida</taxon>
        <taxon>Euphausiacea</taxon>
        <taxon>Euphausiidae</taxon>
        <taxon>Meganyctiphanes</taxon>
    </lineage>
</organism>
<comment type="caution">
    <text evidence="1">The sequence shown here is derived from an EMBL/GenBank/DDBJ whole genome shotgun (WGS) entry which is preliminary data.</text>
</comment>
<feature type="non-terminal residue" evidence="1">
    <location>
        <position position="307"/>
    </location>
</feature>
<evidence type="ECO:0000313" key="1">
    <source>
        <dbReference type="EMBL" id="CAL4204728.1"/>
    </source>
</evidence>
<keyword evidence="2" id="KW-1185">Reference proteome</keyword>
<evidence type="ECO:0000313" key="2">
    <source>
        <dbReference type="Proteomes" id="UP001497623"/>
    </source>
</evidence>
<proteinExistence type="predicted"/>
<accession>A0AAV2SKE1</accession>
<dbReference type="AlphaFoldDB" id="A0AAV2SKE1"/>
<dbReference type="Proteomes" id="UP001497623">
    <property type="component" value="Unassembled WGS sequence"/>
</dbReference>